<keyword evidence="3" id="KW-0378">Hydrolase</keyword>
<dbReference type="InterPro" id="IPR001830">
    <property type="entry name" value="Glyco_trans_20"/>
</dbReference>
<dbReference type="GO" id="GO:0004805">
    <property type="term" value="F:trehalose-phosphatase activity"/>
    <property type="evidence" value="ECO:0007669"/>
    <property type="project" value="UniProtKB-EC"/>
</dbReference>
<dbReference type="PANTHER" id="PTHR10788">
    <property type="entry name" value="TREHALOSE-6-PHOSPHATE SYNTHASE"/>
    <property type="match status" value="1"/>
</dbReference>
<name>F4RHC9_MELLP</name>
<evidence type="ECO:0000256" key="4">
    <source>
        <dbReference type="SAM" id="SignalP"/>
    </source>
</evidence>
<dbReference type="Gene3D" id="3.40.50.1000">
    <property type="entry name" value="HAD superfamily/HAD-like"/>
    <property type="match status" value="1"/>
</dbReference>
<keyword evidence="4" id="KW-0732">Signal</keyword>
<feature type="chain" id="PRO_5003321605" description="Trehalose 6-phosphate phosphatase" evidence="4">
    <location>
        <begin position="25"/>
        <end position="426"/>
    </location>
</feature>
<dbReference type="Gene3D" id="3.30.70.1020">
    <property type="entry name" value="Trehalose-6-phosphate phosphatase related protein, domain 2"/>
    <property type="match status" value="1"/>
</dbReference>
<comment type="cofactor">
    <cofactor evidence="3">
        <name>a divalent metal cation</name>
        <dbReference type="ChEBI" id="CHEBI:60240"/>
    </cofactor>
</comment>
<comment type="catalytic activity">
    <reaction evidence="3">
        <text>alpha,alpha-trehalose 6-phosphate + H2O = alpha,alpha-trehalose + phosphate</text>
        <dbReference type="Rhea" id="RHEA:23420"/>
        <dbReference type="ChEBI" id="CHEBI:15377"/>
        <dbReference type="ChEBI" id="CHEBI:16551"/>
        <dbReference type="ChEBI" id="CHEBI:43474"/>
        <dbReference type="ChEBI" id="CHEBI:58429"/>
        <dbReference type="EC" id="3.1.3.12"/>
    </reaction>
</comment>
<feature type="signal peptide" evidence="4">
    <location>
        <begin position="1"/>
        <end position="24"/>
    </location>
</feature>
<dbReference type="NCBIfam" id="TIGR00685">
    <property type="entry name" value="T6PP"/>
    <property type="match status" value="1"/>
</dbReference>
<comment type="similarity">
    <text evidence="1">In the N-terminal section; belongs to the glycosyltransferase 20 family.</text>
</comment>
<dbReference type="VEuPathDB" id="FungiDB:MELLADRAFT_62084"/>
<dbReference type="InterPro" id="IPR003337">
    <property type="entry name" value="Trehalose_PPase"/>
</dbReference>
<comment type="function">
    <text evidence="3">Removes the phosphate from trehalose 6-phosphate to produce free trehalose.</text>
</comment>
<organism evidence="6">
    <name type="scientific">Melampsora larici-populina (strain 98AG31 / pathotype 3-4-7)</name>
    <name type="common">Poplar leaf rust fungus</name>
    <dbReference type="NCBI Taxonomy" id="747676"/>
    <lineage>
        <taxon>Eukaryota</taxon>
        <taxon>Fungi</taxon>
        <taxon>Dikarya</taxon>
        <taxon>Basidiomycota</taxon>
        <taxon>Pucciniomycotina</taxon>
        <taxon>Pucciniomycetes</taxon>
        <taxon>Pucciniales</taxon>
        <taxon>Melampsoraceae</taxon>
        <taxon>Melampsora</taxon>
    </lineage>
</organism>
<accession>F4RHC9</accession>
<dbReference type="Proteomes" id="UP000001072">
    <property type="component" value="Unassembled WGS sequence"/>
</dbReference>
<dbReference type="UniPathway" id="UPA00299"/>
<comment type="similarity">
    <text evidence="2">In the C-terminal section; belongs to the trehalose phosphatase family.</text>
</comment>
<dbReference type="InParanoid" id="F4RHC9"/>
<dbReference type="SUPFAM" id="SSF56784">
    <property type="entry name" value="HAD-like"/>
    <property type="match status" value="1"/>
</dbReference>
<dbReference type="NCBIfam" id="TIGR01484">
    <property type="entry name" value="HAD-SF-IIB"/>
    <property type="match status" value="1"/>
</dbReference>
<evidence type="ECO:0000256" key="2">
    <source>
        <dbReference type="ARBA" id="ARBA00006330"/>
    </source>
</evidence>
<evidence type="ECO:0000256" key="1">
    <source>
        <dbReference type="ARBA" id="ARBA00005409"/>
    </source>
</evidence>
<reference evidence="6" key="1">
    <citation type="journal article" date="2011" name="Proc. Natl. Acad. Sci. U.S.A.">
        <title>Obligate biotrophy features unraveled by the genomic analysis of rust fungi.</title>
        <authorList>
            <person name="Duplessis S."/>
            <person name="Cuomo C.A."/>
            <person name="Lin Y.-C."/>
            <person name="Aerts A."/>
            <person name="Tisserant E."/>
            <person name="Veneault-Fourrey C."/>
            <person name="Joly D.L."/>
            <person name="Hacquard S."/>
            <person name="Amselem J."/>
            <person name="Cantarel B.L."/>
            <person name="Chiu R."/>
            <person name="Coutinho P.M."/>
            <person name="Feau N."/>
            <person name="Field M."/>
            <person name="Frey P."/>
            <person name="Gelhaye E."/>
            <person name="Goldberg J."/>
            <person name="Grabherr M.G."/>
            <person name="Kodira C.D."/>
            <person name="Kohler A."/>
            <person name="Kuees U."/>
            <person name="Lindquist E.A."/>
            <person name="Lucas S.M."/>
            <person name="Mago R."/>
            <person name="Mauceli E."/>
            <person name="Morin E."/>
            <person name="Murat C."/>
            <person name="Pangilinan J.L."/>
            <person name="Park R."/>
            <person name="Pearson M."/>
            <person name="Quesneville H."/>
            <person name="Rouhier N."/>
            <person name="Sakthikumar S."/>
            <person name="Salamov A.A."/>
            <person name="Schmutz J."/>
            <person name="Selles B."/>
            <person name="Shapiro H."/>
            <person name="Tanguay P."/>
            <person name="Tuskan G.A."/>
            <person name="Henrissat B."/>
            <person name="Van de Peer Y."/>
            <person name="Rouze P."/>
            <person name="Ellis J.G."/>
            <person name="Dodds P.N."/>
            <person name="Schein J.E."/>
            <person name="Zhong S."/>
            <person name="Hamelin R.C."/>
            <person name="Grigoriev I.V."/>
            <person name="Szabo L.J."/>
            <person name="Martin F."/>
        </authorList>
    </citation>
    <scope>NUCLEOTIDE SEQUENCE [LARGE SCALE GENOMIC DNA]</scope>
    <source>
        <strain evidence="6">98AG31 / pathotype 3-4-7</strain>
    </source>
</reference>
<evidence type="ECO:0000256" key="3">
    <source>
        <dbReference type="RuleBase" id="RU361117"/>
    </source>
</evidence>
<dbReference type="InterPro" id="IPR023214">
    <property type="entry name" value="HAD_sf"/>
</dbReference>
<dbReference type="InterPro" id="IPR006379">
    <property type="entry name" value="HAD-SF_hydro_IIB"/>
</dbReference>
<dbReference type="RefSeq" id="XP_007408467.1">
    <property type="nucleotide sequence ID" value="XM_007408405.1"/>
</dbReference>
<dbReference type="HOGENOM" id="CLU_650661_0_0_1"/>
<dbReference type="EC" id="3.1.3.12" evidence="3"/>
<comment type="similarity">
    <text evidence="3">Belongs to the trehalose phosphatase family.</text>
</comment>
<evidence type="ECO:0000313" key="6">
    <source>
        <dbReference type="Proteomes" id="UP000001072"/>
    </source>
</evidence>
<dbReference type="GeneID" id="18929840"/>
<dbReference type="GO" id="GO:0005992">
    <property type="term" value="P:trehalose biosynthetic process"/>
    <property type="evidence" value="ECO:0007669"/>
    <property type="project" value="UniProtKB-UniPathway"/>
</dbReference>
<dbReference type="InterPro" id="IPR036412">
    <property type="entry name" value="HAD-like_sf"/>
</dbReference>
<dbReference type="AlphaFoldDB" id="F4RHC9"/>
<proteinExistence type="inferred from homology"/>
<gene>
    <name evidence="5" type="ORF">MELLADRAFT_62084</name>
</gene>
<dbReference type="STRING" id="747676.F4RHC9"/>
<comment type="pathway">
    <text evidence="3">Glycan biosynthesis; trehalose biosynthesis.</text>
</comment>
<dbReference type="KEGG" id="mlr:MELLADRAFT_62084"/>
<dbReference type="PANTHER" id="PTHR10788:SF106">
    <property type="entry name" value="BCDNA.GH08860"/>
    <property type="match status" value="1"/>
</dbReference>
<evidence type="ECO:0000313" key="5">
    <source>
        <dbReference type="EMBL" id="EGG08269.1"/>
    </source>
</evidence>
<keyword evidence="6" id="KW-1185">Reference proteome</keyword>
<dbReference type="EMBL" id="GL883101">
    <property type="protein sequence ID" value="EGG08269.1"/>
    <property type="molecule type" value="Genomic_DNA"/>
</dbReference>
<sequence>MHSRAIFQLLLSVILNAHIFTVSGTFSSSITKECPTLAHNQPLSHGRPFMTNKRVVLKNGNQPKIFQSEGPSTRAIFPAIRTGEERAKSLSQGSNPKKPGLALTKNDKLACKIPAPSERIKQTTITKRCLGSSHKTLDPDLVVEAYRQSTGTRLIISDYDGTLREFVNDPKAATPSQQVLDDLEALSSEENNLVWLVSGRDQGFLQKHFGHIENLGLKAAYGAATRDPNSGEWEEKDFDRGSLDTIMEIMEGWRSSLPTTWIEEKDFGLAYHYKESYDVALEDRSEDLPRKQAKDEIDRLYNSRAKQLKDQLDDAIAEEGLPLKTILGNMVVEVKDKTLSKREAVLSIYKNIEHPDFVLIGGDDPADEDMFQVAHEQESKAKRYGNSPFVATVHVSHDKGKRTDAKYMVRVPHEFRGLVSKLSASG</sequence>
<dbReference type="Pfam" id="PF02358">
    <property type="entry name" value="Trehalose_PPase"/>
    <property type="match status" value="2"/>
</dbReference>
<dbReference type="OrthoDB" id="3031644at2759"/>
<dbReference type="GO" id="GO:0003825">
    <property type="term" value="F:alpha,alpha-trehalose-phosphate synthase (UDP-forming) activity"/>
    <property type="evidence" value="ECO:0007669"/>
    <property type="project" value="TreeGrafter"/>
</dbReference>
<dbReference type="eggNOG" id="KOG1050">
    <property type="taxonomic scope" value="Eukaryota"/>
</dbReference>
<protein>
    <recommendedName>
        <fullName evidence="3">Trehalose 6-phosphate phosphatase</fullName>
        <ecNumber evidence="3">3.1.3.12</ecNumber>
    </recommendedName>
</protein>